<keyword evidence="2 5" id="KW-0728">SH3 domain</keyword>
<dbReference type="SMART" id="SM00326">
    <property type="entry name" value="SH3"/>
    <property type="match status" value="4"/>
</dbReference>
<dbReference type="InterPro" id="IPR050384">
    <property type="entry name" value="Endophilin_SH3RF"/>
</dbReference>
<evidence type="ECO:0000256" key="4">
    <source>
        <dbReference type="ARBA" id="ARBA00023136"/>
    </source>
</evidence>
<evidence type="ECO:0000313" key="8">
    <source>
        <dbReference type="Proteomes" id="UP000492821"/>
    </source>
</evidence>
<feature type="domain" description="SH3" evidence="7">
    <location>
        <begin position="811"/>
        <end position="875"/>
    </location>
</feature>
<keyword evidence="8" id="KW-1185">Reference proteome</keyword>
<dbReference type="Pfam" id="PF07653">
    <property type="entry name" value="SH3_2"/>
    <property type="match status" value="1"/>
</dbReference>
<keyword evidence="4" id="KW-0472">Membrane</keyword>
<protein>
    <submittedName>
        <fullName evidence="9">SH3 domain-containing protein</fullName>
    </submittedName>
</protein>
<dbReference type="PANTHER" id="PTHR14167:SF81">
    <property type="entry name" value="ENDOPHILIN-A"/>
    <property type="match status" value="1"/>
</dbReference>
<accession>A0A7E4UXI2</accession>
<dbReference type="AlphaFoldDB" id="A0A7E4UXI2"/>
<feature type="region of interest" description="Disordered" evidence="6">
    <location>
        <begin position="419"/>
        <end position="446"/>
    </location>
</feature>
<dbReference type="PROSITE" id="PS50002">
    <property type="entry name" value="SH3"/>
    <property type="match status" value="4"/>
</dbReference>
<reference evidence="9" key="2">
    <citation type="submission" date="2020-10" db="UniProtKB">
        <authorList>
            <consortium name="WormBaseParasite"/>
        </authorList>
    </citation>
    <scope>IDENTIFICATION</scope>
</reference>
<comment type="subcellular location">
    <subcellularLocation>
        <location evidence="1">Membrane</location>
        <topology evidence="1">Peripheral membrane protein</topology>
    </subcellularLocation>
</comment>
<reference evidence="8" key="1">
    <citation type="journal article" date="2013" name="Genetics">
        <title>The draft genome and transcriptome of Panagrellus redivivus are shaped by the harsh demands of a free-living lifestyle.</title>
        <authorList>
            <person name="Srinivasan J."/>
            <person name="Dillman A.R."/>
            <person name="Macchietto M.G."/>
            <person name="Heikkinen L."/>
            <person name="Lakso M."/>
            <person name="Fracchia K.M."/>
            <person name="Antoshechkin I."/>
            <person name="Mortazavi A."/>
            <person name="Wong G."/>
            <person name="Sternberg P.W."/>
        </authorList>
    </citation>
    <scope>NUCLEOTIDE SEQUENCE [LARGE SCALE GENOMIC DNA]</scope>
    <source>
        <strain evidence="8">MT8872</strain>
    </source>
</reference>
<dbReference type="PANTHER" id="PTHR14167">
    <property type="entry name" value="SH3 DOMAIN-CONTAINING"/>
    <property type="match status" value="1"/>
</dbReference>
<evidence type="ECO:0000313" key="9">
    <source>
        <dbReference type="WBParaSite" id="Pan_g13752.t1"/>
    </source>
</evidence>
<proteinExistence type="predicted"/>
<evidence type="ECO:0000256" key="1">
    <source>
        <dbReference type="ARBA" id="ARBA00004170"/>
    </source>
</evidence>
<name>A0A7E4UXI2_PANRE</name>
<keyword evidence="3" id="KW-0175">Coiled coil</keyword>
<organism evidence="8 9">
    <name type="scientific">Panagrellus redivivus</name>
    <name type="common">Microworm</name>
    <dbReference type="NCBI Taxonomy" id="6233"/>
    <lineage>
        <taxon>Eukaryota</taxon>
        <taxon>Metazoa</taxon>
        <taxon>Ecdysozoa</taxon>
        <taxon>Nematoda</taxon>
        <taxon>Chromadorea</taxon>
        <taxon>Rhabditida</taxon>
        <taxon>Tylenchina</taxon>
        <taxon>Panagrolaimomorpha</taxon>
        <taxon>Panagrolaimoidea</taxon>
        <taxon>Panagrolaimidae</taxon>
        <taxon>Panagrellus</taxon>
    </lineage>
</organism>
<dbReference type="InterPro" id="IPR001452">
    <property type="entry name" value="SH3_domain"/>
</dbReference>
<dbReference type="Proteomes" id="UP000492821">
    <property type="component" value="Unassembled WGS sequence"/>
</dbReference>
<feature type="compositionally biased region" description="Low complexity" evidence="6">
    <location>
        <begin position="433"/>
        <end position="446"/>
    </location>
</feature>
<dbReference type="PRINTS" id="PR00452">
    <property type="entry name" value="SH3DOMAIN"/>
</dbReference>
<evidence type="ECO:0000256" key="2">
    <source>
        <dbReference type="ARBA" id="ARBA00022443"/>
    </source>
</evidence>
<dbReference type="Gene3D" id="1.10.287.1490">
    <property type="match status" value="1"/>
</dbReference>
<dbReference type="Pfam" id="PF00018">
    <property type="entry name" value="SH3_1"/>
    <property type="match status" value="2"/>
</dbReference>
<feature type="compositionally biased region" description="Polar residues" evidence="6">
    <location>
        <begin position="370"/>
        <end position="381"/>
    </location>
</feature>
<dbReference type="WBParaSite" id="Pan_g13752.t1">
    <property type="protein sequence ID" value="Pan_g13752.t1"/>
    <property type="gene ID" value="Pan_g13752"/>
</dbReference>
<evidence type="ECO:0000259" key="7">
    <source>
        <dbReference type="PROSITE" id="PS50002"/>
    </source>
</evidence>
<dbReference type="Gene3D" id="2.30.30.40">
    <property type="entry name" value="SH3 Domains"/>
    <property type="match status" value="4"/>
</dbReference>
<feature type="domain" description="SH3" evidence="7">
    <location>
        <begin position="651"/>
        <end position="712"/>
    </location>
</feature>
<feature type="domain" description="SH3" evidence="7">
    <location>
        <begin position="448"/>
        <end position="510"/>
    </location>
</feature>
<dbReference type="PRINTS" id="PR00499">
    <property type="entry name" value="P67PHOX"/>
</dbReference>
<dbReference type="SUPFAM" id="SSF50044">
    <property type="entry name" value="SH3-domain"/>
    <property type="match status" value="4"/>
</dbReference>
<dbReference type="InterPro" id="IPR036028">
    <property type="entry name" value="SH3-like_dom_sf"/>
</dbReference>
<feature type="region of interest" description="Disordered" evidence="6">
    <location>
        <begin position="358"/>
        <end position="381"/>
    </location>
</feature>
<feature type="region of interest" description="Disordered" evidence="6">
    <location>
        <begin position="100"/>
        <end position="151"/>
    </location>
</feature>
<feature type="region of interest" description="Disordered" evidence="6">
    <location>
        <begin position="793"/>
        <end position="812"/>
    </location>
</feature>
<evidence type="ECO:0000256" key="3">
    <source>
        <dbReference type="ARBA" id="ARBA00023054"/>
    </source>
</evidence>
<sequence>MFLSDKVCRLQFSNKCFITFNGTNYTKGTVKTILGYQLPNQLPSELASIFPNSRDESVSPAFDAAGNAVSKKTTFDDKFRDSYARGEAELERRRQIAREEEERLKAESDRREREERERRERERQEIERRREAEREAERQRELERERARQEEEARQRAEREAIRKKLEEERMKELEKIRIRELENQKETEAEKTAQIQQRHKNMSFQLQALQEKSDGLNNDVTQARDEIIAITSEIEGMRGQRDEKLATMNQMQQTHQQLSVQCERVSHEYLQLQSESRHSLNRAEEIEQLKKLIVERNDEIVKTDEEFAAVRVKLGEVEKLVEEKMPQFKESNSELAKDVEAYNELVKKVKARQDELRKKATEKSRASFAETSALSTSMSNHSDGFGNNFAANFDNAFNDKDPFANAAKADFDPFGAGGSVPSTATHDQFGDPFAPAANTGGAPTVTGVPTKYRALFEFTARSDDELSLKPNDIILVFDSQTTAEPGWLAGQVRGKVGWFPEAFTEPVANSKKSVNTVSSPSSEPLASITEEPVEKDTIHDLASAFAPTTAPNGIYDTPPTIPSLYETPPVEIAPAAAAVAAAVAPEPTSVSLPQYDAPPVLPAVSSPPNYDTPPVPVASSPATYDAPPLLPPTSLPSYDAPPGDVPAADKVIAIGVALYRWNAQKDGDLSFGKGDEIEILEQGEMKWRGRLLKNPSTQGWFPKSYVKLNDPVASPVKSQTSPTATSPIKNGTAPAPPTGEWYVALWDFDAAEPTDLTIRHGDRIWVIDRQEQWWKGVLDGKTGIFPATYVEKASPGSSQGPPPMGASDAAKDSVGRALADFDAAADNQISLKVGELIKIISTSPTGWWEGEVTSPSGEKRTGWFPGNYIELVTDATSPVNGSLT</sequence>
<feature type="domain" description="SH3" evidence="7">
    <location>
        <begin position="738"/>
        <end position="796"/>
    </location>
</feature>
<evidence type="ECO:0000256" key="5">
    <source>
        <dbReference type="PROSITE-ProRule" id="PRU00192"/>
    </source>
</evidence>
<evidence type="ECO:0000256" key="6">
    <source>
        <dbReference type="SAM" id="MobiDB-lite"/>
    </source>
</evidence>
<dbReference type="Pfam" id="PF14604">
    <property type="entry name" value="SH3_9"/>
    <property type="match status" value="1"/>
</dbReference>